<keyword evidence="3" id="KW-0804">Transcription</keyword>
<sequence>MKPMYEKVLPTENSSWRYWLYALDEIPFNWHYHPEYEICLTLNSCGQRYIGDNIANYSDLDLVLLGPKLPHTWHSKELIAPGQHLTYVAQLPTSWIDAVVQMPELKPLGDLLAKSKRGVEFSLATAQQCRTRFEAMADATPMQRLLWLLEILQLMLDDSSARMISSDGYAPVSFADSATEKIDRVIAYIHQHYTSDLCAEQMAALAHMSTNHFHRFFKQRTEQTFTEFVNQLRVGKACSLLLTTDFPVSAISYRCGFNNISNFNRRFLQLKHCTPREFKRSYQHN</sequence>
<evidence type="ECO:0000313" key="5">
    <source>
        <dbReference type="EMBL" id="MDR7091348.1"/>
    </source>
</evidence>
<dbReference type="SMART" id="SM00342">
    <property type="entry name" value="HTH_ARAC"/>
    <property type="match status" value="1"/>
</dbReference>
<gene>
    <name evidence="5" type="ORF">J2X05_003383</name>
</gene>
<protein>
    <submittedName>
        <fullName evidence="5">AraC-like DNA-binding protein</fullName>
    </submittedName>
</protein>
<dbReference type="PROSITE" id="PS01124">
    <property type="entry name" value="HTH_ARAC_FAMILY_2"/>
    <property type="match status" value="1"/>
</dbReference>
<dbReference type="RefSeq" id="WP_310074574.1">
    <property type="nucleotide sequence ID" value="NZ_JAVDVX010000006.1"/>
</dbReference>
<proteinExistence type="predicted"/>
<dbReference type="SUPFAM" id="SSF46689">
    <property type="entry name" value="Homeodomain-like"/>
    <property type="match status" value="2"/>
</dbReference>
<reference evidence="5 6" key="1">
    <citation type="submission" date="2023-07" db="EMBL/GenBank/DDBJ databases">
        <title>Sorghum-associated microbial communities from plants grown in Nebraska, USA.</title>
        <authorList>
            <person name="Schachtman D."/>
        </authorList>
    </citation>
    <scope>NUCLEOTIDE SEQUENCE [LARGE SCALE GENOMIC DNA]</scope>
    <source>
        <strain evidence="5 6">BE190</strain>
    </source>
</reference>
<name>A0ABU1V208_9GAMM</name>
<evidence type="ECO:0000256" key="2">
    <source>
        <dbReference type="ARBA" id="ARBA00023125"/>
    </source>
</evidence>
<dbReference type="PANTHER" id="PTHR43280">
    <property type="entry name" value="ARAC-FAMILY TRANSCRIPTIONAL REGULATOR"/>
    <property type="match status" value="1"/>
</dbReference>
<dbReference type="PANTHER" id="PTHR43280:SF27">
    <property type="entry name" value="TRANSCRIPTIONAL REGULATOR MTLR"/>
    <property type="match status" value="1"/>
</dbReference>
<dbReference type="Pfam" id="PF12833">
    <property type="entry name" value="HTH_18"/>
    <property type="match status" value="1"/>
</dbReference>
<evidence type="ECO:0000256" key="1">
    <source>
        <dbReference type="ARBA" id="ARBA00023015"/>
    </source>
</evidence>
<keyword evidence="6" id="KW-1185">Reference proteome</keyword>
<comment type="caution">
    <text evidence="5">The sequence shown here is derived from an EMBL/GenBank/DDBJ whole genome shotgun (WGS) entry which is preliminary data.</text>
</comment>
<keyword evidence="2" id="KW-0238">DNA-binding</keyword>
<dbReference type="EMBL" id="JAVDVX010000006">
    <property type="protein sequence ID" value="MDR7091348.1"/>
    <property type="molecule type" value="Genomic_DNA"/>
</dbReference>
<keyword evidence="1" id="KW-0805">Transcription regulation</keyword>
<evidence type="ECO:0000259" key="4">
    <source>
        <dbReference type="PROSITE" id="PS01124"/>
    </source>
</evidence>
<dbReference type="Proteomes" id="UP001253595">
    <property type="component" value="Unassembled WGS sequence"/>
</dbReference>
<evidence type="ECO:0000313" key="6">
    <source>
        <dbReference type="Proteomes" id="UP001253595"/>
    </source>
</evidence>
<organism evidence="5 6">
    <name type="scientific">Cellvibrio fibrivorans</name>
    <dbReference type="NCBI Taxonomy" id="126350"/>
    <lineage>
        <taxon>Bacteria</taxon>
        <taxon>Pseudomonadati</taxon>
        <taxon>Pseudomonadota</taxon>
        <taxon>Gammaproteobacteria</taxon>
        <taxon>Cellvibrionales</taxon>
        <taxon>Cellvibrionaceae</taxon>
        <taxon>Cellvibrio</taxon>
    </lineage>
</organism>
<dbReference type="Gene3D" id="1.10.10.60">
    <property type="entry name" value="Homeodomain-like"/>
    <property type="match status" value="2"/>
</dbReference>
<dbReference type="InterPro" id="IPR009057">
    <property type="entry name" value="Homeodomain-like_sf"/>
</dbReference>
<accession>A0ABU1V208</accession>
<dbReference type="InterPro" id="IPR018060">
    <property type="entry name" value="HTH_AraC"/>
</dbReference>
<feature type="domain" description="HTH araC/xylS-type" evidence="4">
    <location>
        <begin position="183"/>
        <end position="281"/>
    </location>
</feature>
<evidence type="ECO:0000256" key="3">
    <source>
        <dbReference type="ARBA" id="ARBA00023163"/>
    </source>
</evidence>